<name>A0AA41R0A9_9BACT</name>
<dbReference type="InterPro" id="IPR036597">
    <property type="entry name" value="Fido-like_dom_sf"/>
</dbReference>
<evidence type="ECO:0000313" key="3">
    <source>
        <dbReference type="Proteomes" id="UP001165427"/>
    </source>
</evidence>
<gene>
    <name evidence="2" type="ORF">MRX98_02975</name>
</gene>
<evidence type="ECO:0000259" key="1">
    <source>
        <dbReference type="PROSITE" id="PS51459"/>
    </source>
</evidence>
<dbReference type="InterPro" id="IPR006440">
    <property type="entry name" value="Doc"/>
</dbReference>
<dbReference type="PROSITE" id="PS51459">
    <property type="entry name" value="FIDO"/>
    <property type="match status" value="1"/>
</dbReference>
<dbReference type="Gene3D" id="1.20.120.1870">
    <property type="entry name" value="Fic/DOC protein, Fido domain"/>
    <property type="match status" value="1"/>
</dbReference>
<accession>A0AA41R0A9</accession>
<dbReference type="GO" id="GO:0016301">
    <property type="term" value="F:kinase activity"/>
    <property type="evidence" value="ECO:0007669"/>
    <property type="project" value="InterPro"/>
</dbReference>
<dbReference type="NCBIfam" id="TIGR01550">
    <property type="entry name" value="DOC_P1"/>
    <property type="match status" value="1"/>
</dbReference>
<dbReference type="PANTHER" id="PTHR39426:SF1">
    <property type="entry name" value="HOMOLOGY TO DEATH-ON-CURING PROTEIN OF PHAGE P1"/>
    <property type="match status" value="1"/>
</dbReference>
<proteinExistence type="predicted"/>
<dbReference type="Proteomes" id="UP001165427">
    <property type="component" value="Unassembled WGS sequence"/>
</dbReference>
<sequence>MVPKFLSLPEVLLIHQDQIARYGGAPGIRDIDLLKSALGMPPATYGGEFLHTDIYEMAASYLFHLVKNHPFVDGNKRVGAVAALVFLALNGFELHASEDDFAEMVLAVARSEMDKAQVAVFIRTWSKPT</sequence>
<feature type="domain" description="Fido" evidence="1">
    <location>
        <begin position="6"/>
        <end position="124"/>
    </location>
</feature>
<dbReference type="EMBL" id="JALJRB010000002">
    <property type="protein sequence ID" value="MCJ8499524.1"/>
    <property type="molecule type" value="Genomic_DNA"/>
</dbReference>
<protein>
    <submittedName>
        <fullName evidence="2">Type II toxin-antitoxin system death-on-curing family toxin</fullName>
    </submittedName>
</protein>
<dbReference type="InterPro" id="IPR003812">
    <property type="entry name" value="Fido"/>
</dbReference>
<reference evidence="2" key="1">
    <citation type="submission" date="2022-04" db="EMBL/GenBank/DDBJ databases">
        <title>Desulfatitalea alkaliphila sp. nov., a novel anaerobic sulfate-reducing bacterium isolated from terrestrial mud volcano, Taman Peninsula, Russia.</title>
        <authorList>
            <person name="Khomyakova M.A."/>
            <person name="Merkel A.Y."/>
            <person name="Slobodkin A.I."/>
        </authorList>
    </citation>
    <scope>NUCLEOTIDE SEQUENCE</scope>
    <source>
        <strain evidence="2">M08but</strain>
    </source>
</reference>
<organism evidence="2 3">
    <name type="scientific">Desulfatitalea alkaliphila</name>
    <dbReference type="NCBI Taxonomy" id="2929485"/>
    <lineage>
        <taxon>Bacteria</taxon>
        <taxon>Pseudomonadati</taxon>
        <taxon>Thermodesulfobacteriota</taxon>
        <taxon>Desulfobacteria</taxon>
        <taxon>Desulfobacterales</taxon>
        <taxon>Desulfosarcinaceae</taxon>
        <taxon>Desulfatitalea</taxon>
    </lineage>
</organism>
<dbReference type="InterPro" id="IPR053737">
    <property type="entry name" value="Type_II_TA_Toxin"/>
</dbReference>
<dbReference type="PANTHER" id="PTHR39426">
    <property type="entry name" value="HOMOLOGY TO DEATH-ON-CURING PROTEIN OF PHAGE P1"/>
    <property type="match status" value="1"/>
</dbReference>
<dbReference type="RefSeq" id="WP_246902890.1">
    <property type="nucleotide sequence ID" value="NZ_JALJRB010000002.1"/>
</dbReference>
<dbReference type="Pfam" id="PF02661">
    <property type="entry name" value="Fic"/>
    <property type="match status" value="1"/>
</dbReference>
<comment type="caution">
    <text evidence="2">The sequence shown here is derived from an EMBL/GenBank/DDBJ whole genome shotgun (WGS) entry which is preliminary data.</text>
</comment>
<keyword evidence="3" id="KW-1185">Reference proteome</keyword>
<dbReference type="PIRSF" id="PIRSF018297">
    <property type="entry name" value="Doc"/>
    <property type="match status" value="1"/>
</dbReference>
<dbReference type="SUPFAM" id="SSF140931">
    <property type="entry name" value="Fic-like"/>
    <property type="match status" value="1"/>
</dbReference>
<dbReference type="AlphaFoldDB" id="A0AA41R0A9"/>
<evidence type="ECO:0000313" key="2">
    <source>
        <dbReference type="EMBL" id="MCJ8499524.1"/>
    </source>
</evidence>